<dbReference type="InterPro" id="IPR004648">
    <property type="entry name" value="Oligpept_transpt"/>
</dbReference>
<gene>
    <name evidence="10" type="ORF">ACJRO7_034472</name>
</gene>
<evidence type="ECO:0008006" key="12">
    <source>
        <dbReference type="Google" id="ProtNLM"/>
    </source>
</evidence>
<dbReference type="Pfam" id="PF03169">
    <property type="entry name" value="OPT"/>
    <property type="match status" value="1"/>
</dbReference>
<dbReference type="GO" id="GO:0015833">
    <property type="term" value="P:peptide transport"/>
    <property type="evidence" value="ECO:0007669"/>
    <property type="project" value="UniProtKB-KW"/>
</dbReference>
<dbReference type="Proteomes" id="UP001634007">
    <property type="component" value="Unassembled WGS sequence"/>
</dbReference>
<evidence type="ECO:0000256" key="1">
    <source>
        <dbReference type="ARBA" id="ARBA00004141"/>
    </source>
</evidence>
<name>A0ABD3J3H8_EUCGL</name>
<keyword evidence="7 9" id="KW-1133">Transmembrane helix</keyword>
<proteinExistence type="inferred from homology"/>
<keyword evidence="3" id="KW-0813">Transport</keyword>
<comment type="similarity">
    <text evidence="2">Belongs to the oligopeptide OPT transporter (TC 2.A.67.1) family.</text>
</comment>
<evidence type="ECO:0000256" key="7">
    <source>
        <dbReference type="ARBA" id="ARBA00022989"/>
    </source>
</evidence>
<evidence type="ECO:0000256" key="6">
    <source>
        <dbReference type="ARBA" id="ARBA00022927"/>
    </source>
</evidence>
<dbReference type="GO" id="GO:0016020">
    <property type="term" value="C:membrane"/>
    <property type="evidence" value="ECO:0007669"/>
    <property type="project" value="UniProtKB-SubCell"/>
</dbReference>
<accession>A0ABD3J3H8</accession>
<protein>
    <recommendedName>
        <fullName evidence="12">Oligopeptide transporter</fullName>
    </recommendedName>
</protein>
<dbReference type="AlphaFoldDB" id="A0ABD3J3H8"/>
<keyword evidence="4 9" id="KW-0812">Transmembrane</keyword>
<dbReference type="PANTHER" id="PTHR22601">
    <property type="entry name" value="ISP4 LIKE PROTEIN"/>
    <property type="match status" value="1"/>
</dbReference>
<keyword evidence="11" id="KW-1185">Reference proteome</keyword>
<keyword evidence="8 9" id="KW-0472">Membrane</keyword>
<evidence type="ECO:0000256" key="3">
    <source>
        <dbReference type="ARBA" id="ARBA00022448"/>
    </source>
</evidence>
<dbReference type="InterPro" id="IPR004813">
    <property type="entry name" value="OPT"/>
</dbReference>
<evidence type="ECO:0000313" key="10">
    <source>
        <dbReference type="EMBL" id="KAL3722117.1"/>
    </source>
</evidence>
<keyword evidence="5" id="KW-0571">Peptide transport</keyword>
<evidence type="ECO:0000256" key="5">
    <source>
        <dbReference type="ARBA" id="ARBA00022856"/>
    </source>
</evidence>
<reference evidence="10 11" key="1">
    <citation type="submission" date="2024-11" db="EMBL/GenBank/DDBJ databases">
        <title>Chromosome-level genome assembly of Eucalyptus globulus Labill. provides insights into its genome evolution.</title>
        <authorList>
            <person name="Li X."/>
        </authorList>
    </citation>
    <scope>NUCLEOTIDE SEQUENCE [LARGE SCALE GENOMIC DNA]</scope>
    <source>
        <strain evidence="10">CL2024</strain>
        <tissue evidence="10">Fresh tender leaves</tissue>
    </source>
</reference>
<evidence type="ECO:0000313" key="11">
    <source>
        <dbReference type="Proteomes" id="UP001634007"/>
    </source>
</evidence>
<keyword evidence="6" id="KW-0653">Protein transport</keyword>
<feature type="transmembrane region" description="Helical" evidence="9">
    <location>
        <begin position="46"/>
        <end position="67"/>
    </location>
</feature>
<comment type="caution">
    <text evidence="10">The sequence shown here is derived from an EMBL/GenBank/DDBJ whole genome shotgun (WGS) entry which is preliminary data.</text>
</comment>
<comment type="subcellular location">
    <subcellularLocation>
        <location evidence="1">Membrane</location>
        <topology evidence="1">Multi-pass membrane protein</topology>
    </subcellularLocation>
</comment>
<sequence>MPIFIGGSTGILPASVLNYTSWGVVGIFFDVYVYKRFKGWWAWYNYVLSAALDAGVTFMGALLYFAFQSIQLNGPEWWGPTNDDDCKLATCPIPPLGT</sequence>
<dbReference type="GO" id="GO:0015031">
    <property type="term" value="P:protein transport"/>
    <property type="evidence" value="ECO:0007669"/>
    <property type="project" value="UniProtKB-KW"/>
</dbReference>
<evidence type="ECO:0000256" key="2">
    <source>
        <dbReference type="ARBA" id="ARBA00005484"/>
    </source>
</evidence>
<evidence type="ECO:0000256" key="4">
    <source>
        <dbReference type="ARBA" id="ARBA00022692"/>
    </source>
</evidence>
<evidence type="ECO:0000256" key="8">
    <source>
        <dbReference type="ARBA" id="ARBA00023136"/>
    </source>
</evidence>
<feature type="transmembrane region" description="Helical" evidence="9">
    <location>
        <begin position="16"/>
        <end position="34"/>
    </location>
</feature>
<dbReference type="EMBL" id="JBJKBG010000009">
    <property type="protein sequence ID" value="KAL3722117.1"/>
    <property type="molecule type" value="Genomic_DNA"/>
</dbReference>
<evidence type="ECO:0000256" key="9">
    <source>
        <dbReference type="SAM" id="Phobius"/>
    </source>
</evidence>
<organism evidence="10 11">
    <name type="scientific">Eucalyptus globulus</name>
    <name type="common">Tasmanian blue gum</name>
    <dbReference type="NCBI Taxonomy" id="34317"/>
    <lineage>
        <taxon>Eukaryota</taxon>
        <taxon>Viridiplantae</taxon>
        <taxon>Streptophyta</taxon>
        <taxon>Embryophyta</taxon>
        <taxon>Tracheophyta</taxon>
        <taxon>Spermatophyta</taxon>
        <taxon>Magnoliopsida</taxon>
        <taxon>eudicotyledons</taxon>
        <taxon>Gunneridae</taxon>
        <taxon>Pentapetalae</taxon>
        <taxon>rosids</taxon>
        <taxon>malvids</taxon>
        <taxon>Myrtales</taxon>
        <taxon>Myrtaceae</taxon>
        <taxon>Myrtoideae</taxon>
        <taxon>Eucalypteae</taxon>
        <taxon>Eucalyptus</taxon>
    </lineage>
</organism>